<dbReference type="Gene3D" id="1.10.1740.10">
    <property type="match status" value="1"/>
</dbReference>
<evidence type="ECO:0000256" key="2">
    <source>
        <dbReference type="ARBA" id="ARBA00023015"/>
    </source>
</evidence>
<comment type="caution">
    <text evidence="7">The sequence shown here is derived from an EMBL/GenBank/DDBJ whole genome shotgun (WGS) entry which is preliminary data.</text>
</comment>
<dbReference type="PANTHER" id="PTHR43133">
    <property type="entry name" value="RNA POLYMERASE ECF-TYPE SIGMA FACTO"/>
    <property type="match status" value="1"/>
</dbReference>
<dbReference type="NCBIfam" id="TIGR02937">
    <property type="entry name" value="sigma70-ECF"/>
    <property type="match status" value="1"/>
</dbReference>
<dbReference type="SUPFAM" id="SSF88659">
    <property type="entry name" value="Sigma3 and sigma4 domains of RNA polymerase sigma factors"/>
    <property type="match status" value="1"/>
</dbReference>
<dbReference type="InterPro" id="IPR039425">
    <property type="entry name" value="RNA_pol_sigma-70-like"/>
</dbReference>
<dbReference type="AlphaFoldDB" id="A0A2V4PAE9"/>
<dbReference type="InterPro" id="IPR036388">
    <property type="entry name" value="WH-like_DNA-bd_sf"/>
</dbReference>
<dbReference type="Proteomes" id="UP000248039">
    <property type="component" value="Unassembled WGS sequence"/>
</dbReference>
<evidence type="ECO:0000259" key="5">
    <source>
        <dbReference type="Pfam" id="PF04542"/>
    </source>
</evidence>
<feature type="domain" description="RNA polymerase sigma-70 region 2" evidence="5">
    <location>
        <begin position="29"/>
        <end position="97"/>
    </location>
</feature>
<feature type="domain" description="RNA polymerase sigma factor 70 region 4 type 2" evidence="6">
    <location>
        <begin position="130"/>
        <end position="181"/>
    </location>
</feature>
<gene>
    <name evidence="7" type="ORF">C7C46_01920</name>
</gene>
<dbReference type="RefSeq" id="WP_110664913.1">
    <property type="nucleotide sequence ID" value="NZ_PYBW01000008.1"/>
</dbReference>
<dbReference type="GO" id="GO:0016987">
    <property type="term" value="F:sigma factor activity"/>
    <property type="evidence" value="ECO:0007669"/>
    <property type="project" value="UniProtKB-KW"/>
</dbReference>
<evidence type="ECO:0000313" key="7">
    <source>
        <dbReference type="EMBL" id="PYC88049.1"/>
    </source>
</evidence>
<dbReference type="InterPro" id="IPR013249">
    <property type="entry name" value="RNA_pol_sigma70_r4_t2"/>
</dbReference>
<sequence length="205" mass="22957">MDGTQDDSLTDDTLWARARDGDADAFGVLFTRHADAVYTYCFRRTASWSAAEDLVSVVFMETWRCRQRLSVESGSALPLLFGIAHRSTQKHHRSLTRHQAALRRLPALLQVPDPADDVAQRMDDEHRMRRLRENLRALPRRERDVLELCVLGELDYGAAAAALGVAVGTVRSRLSRARARLRQLDQDAAPSPVALLAQPSLEELS</sequence>
<dbReference type="EMBL" id="PYBW01000008">
    <property type="protein sequence ID" value="PYC88049.1"/>
    <property type="molecule type" value="Genomic_DNA"/>
</dbReference>
<evidence type="ECO:0000256" key="4">
    <source>
        <dbReference type="ARBA" id="ARBA00023163"/>
    </source>
</evidence>
<evidence type="ECO:0000256" key="3">
    <source>
        <dbReference type="ARBA" id="ARBA00023082"/>
    </source>
</evidence>
<keyword evidence="2" id="KW-0805">Transcription regulation</keyword>
<organism evidence="7 8">
    <name type="scientific">Streptomyces tateyamensis</name>
    <dbReference type="NCBI Taxonomy" id="565073"/>
    <lineage>
        <taxon>Bacteria</taxon>
        <taxon>Bacillati</taxon>
        <taxon>Actinomycetota</taxon>
        <taxon>Actinomycetes</taxon>
        <taxon>Kitasatosporales</taxon>
        <taxon>Streptomycetaceae</taxon>
        <taxon>Streptomyces</taxon>
    </lineage>
</organism>
<reference evidence="7 8" key="1">
    <citation type="submission" date="2018-03" db="EMBL/GenBank/DDBJ databases">
        <title>Bioinformatic expansion and discovery of thiopeptide antibiotics.</title>
        <authorList>
            <person name="Schwalen C.J."/>
            <person name="Hudson G.A."/>
            <person name="Mitchell D.A."/>
        </authorList>
    </citation>
    <scope>NUCLEOTIDE SEQUENCE [LARGE SCALE GENOMIC DNA]</scope>
    <source>
        <strain evidence="7 8">ATCC 21389</strain>
    </source>
</reference>
<dbReference type="InterPro" id="IPR013325">
    <property type="entry name" value="RNA_pol_sigma_r2"/>
</dbReference>
<dbReference type="Gene3D" id="1.10.10.10">
    <property type="entry name" value="Winged helix-like DNA-binding domain superfamily/Winged helix DNA-binding domain"/>
    <property type="match status" value="1"/>
</dbReference>
<dbReference type="PANTHER" id="PTHR43133:SF25">
    <property type="entry name" value="RNA POLYMERASE SIGMA FACTOR RFAY-RELATED"/>
    <property type="match status" value="1"/>
</dbReference>
<dbReference type="InterPro" id="IPR007627">
    <property type="entry name" value="RNA_pol_sigma70_r2"/>
</dbReference>
<evidence type="ECO:0000259" key="6">
    <source>
        <dbReference type="Pfam" id="PF08281"/>
    </source>
</evidence>
<comment type="similarity">
    <text evidence="1">Belongs to the sigma-70 factor family. ECF subfamily.</text>
</comment>
<dbReference type="GO" id="GO:0006352">
    <property type="term" value="P:DNA-templated transcription initiation"/>
    <property type="evidence" value="ECO:0007669"/>
    <property type="project" value="InterPro"/>
</dbReference>
<keyword evidence="3" id="KW-0731">Sigma factor</keyword>
<accession>A0A2V4PAE9</accession>
<keyword evidence="4" id="KW-0804">Transcription</keyword>
<evidence type="ECO:0000256" key="1">
    <source>
        <dbReference type="ARBA" id="ARBA00010641"/>
    </source>
</evidence>
<dbReference type="SUPFAM" id="SSF88946">
    <property type="entry name" value="Sigma2 domain of RNA polymerase sigma factors"/>
    <property type="match status" value="1"/>
</dbReference>
<dbReference type="InterPro" id="IPR014284">
    <property type="entry name" value="RNA_pol_sigma-70_dom"/>
</dbReference>
<dbReference type="Pfam" id="PF04542">
    <property type="entry name" value="Sigma70_r2"/>
    <property type="match status" value="1"/>
</dbReference>
<evidence type="ECO:0000313" key="8">
    <source>
        <dbReference type="Proteomes" id="UP000248039"/>
    </source>
</evidence>
<name>A0A2V4PAE9_9ACTN</name>
<protein>
    <submittedName>
        <fullName evidence="7">Uncharacterized protein</fullName>
    </submittedName>
</protein>
<proteinExistence type="inferred from homology"/>
<dbReference type="OrthoDB" id="5518337at2"/>
<keyword evidence="8" id="KW-1185">Reference proteome</keyword>
<dbReference type="GO" id="GO:0003677">
    <property type="term" value="F:DNA binding"/>
    <property type="evidence" value="ECO:0007669"/>
    <property type="project" value="InterPro"/>
</dbReference>
<dbReference type="InterPro" id="IPR013324">
    <property type="entry name" value="RNA_pol_sigma_r3/r4-like"/>
</dbReference>
<dbReference type="Pfam" id="PF08281">
    <property type="entry name" value="Sigma70_r4_2"/>
    <property type="match status" value="1"/>
</dbReference>